<keyword evidence="2" id="KW-0966">Cell projection</keyword>
<feature type="domain" description="Flagellar hook-length control protein-like C-terminal" evidence="1">
    <location>
        <begin position="459"/>
        <end position="528"/>
    </location>
</feature>
<reference evidence="2 3" key="1">
    <citation type="submission" date="2017-09" db="EMBL/GenBank/DDBJ databases">
        <title>Reassesment of A. cryaerophilus.</title>
        <authorList>
            <person name="Perez-Cataluna A."/>
            <person name="Collado L."/>
            <person name="Salgado O."/>
            <person name="Lefinanco V."/>
            <person name="Figueras M.J."/>
        </authorList>
    </citation>
    <scope>NUCLEOTIDE SEQUENCE [LARGE SCALE GENOMIC DNA]</scope>
    <source>
        <strain evidence="2 3">LMG 9065</strain>
    </source>
</reference>
<comment type="caution">
    <text evidence="2">The sequence shown here is derived from an EMBL/GenBank/DDBJ whole genome shotgun (WGS) entry which is preliminary data.</text>
</comment>
<dbReference type="InterPro" id="IPR038610">
    <property type="entry name" value="FliK-like_C_sf"/>
</dbReference>
<dbReference type="AlphaFoldDB" id="A0A2S9T7A1"/>
<dbReference type="Gene3D" id="3.30.750.140">
    <property type="match status" value="1"/>
</dbReference>
<organism evidence="2 3">
    <name type="scientific">Aliarcobacter cryaerophilus</name>
    <dbReference type="NCBI Taxonomy" id="28198"/>
    <lineage>
        <taxon>Bacteria</taxon>
        <taxon>Pseudomonadati</taxon>
        <taxon>Campylobacterota</taxon>
        <taxon>Epsilonproteobacteria</taxon>
        <taxon>Campylobacterales</taxon>
        <taxon>Arcobacteraceae</taxon>
        <taxon>Aliarcobacter</taxon>
    </lineage>
</organism>
<evidence type="ECO:0000313" key="3">
    <source>
        <dbReference type="Proteomes" id="UP000239151"/>
    </source>
</evidence>
<proteinExistence type="predicted"/>
<keyword evidence="2" id="KW-0282">Flagellum</keyword>
<keyword evidence="2" id="KW-0969">Cilium</keyword>
<dbReference type="InterPro" id="IPR021136">
    <property type="entry name" value="Flagellar_hook_control-like_C"/>
</dbReference>
<dbReference type="Proteomes" id="UP000239151">
    <property type="component" value="Unassembled WGS sequence"/>
</dbReference>
<gene>
    <name evidence="2" type="ORF">CJ670_09710</name>
</gene>
<dbReference type="EMBL" id="NXGI01000046">
    <property type="protein sequence ID" value="PRM94718.1"/>
    <property type="molecule type" value="Genomic_DNA"/>
</dbReference>
<name>A0A2S9T7A1_9BACT</name>
<evidence type="ECO:0000259" key="1">
    <source>
        <dbReference type="Pfam" id="PF02120"/>
    </source>
</evidence>
<sequence>MLISNGSALNILLANNNRVLNDALKEADNKTLNNLLKQDSQNSSSSTNAAASSILKEVLNSIKDGTKSNSSLENILKNSTSFKDLGTISSNLSSLLENIKDDESLQKFKPLLENFLKNIKDVTADNLKEQIKNSGIFLENKLSSNPNAKLETLLQNISNLIKTIDTPEAKNSNQIIDNILKNIPKDSSIKSSEVLNNLKTLVSSLQNLSTSLNPNQTQTLNNLANELKNFIQNGSIIESKTENLVPKTLIQTQTSQTEDINIENTNIKSLINNQVKELLTQIKQDLTQNQNIVQNKNILPLIDKLISLPDLFSKSEAILNSVQNTNISNFSNNFATNLNPLLTALKESLQAINPKSTEIQNQINSLIKKVENIIQEYTNNQLDKPKDNQKLDNDFKSILLKMEDEVAQKADIKSQDSLKTINNLLSQIDMQQLTSLVSNSNFVYIPFFWEMLEDGSVEIKQKDEDKFFCQIKLTLKDFGKIDLMLSMYDENKIDMTIYAQREHFKVALRDNLQKLKLALNEANIIPMNIKLLDMKEESETQEQKPTNVYQNNYNNDFISSSKIDIKA</sequence>
<evidence type="ECO:0000313" key="2">
    <source>
        <dbReference type="EMBL" id="PRM94718.1"/>
    </source>
</evidence>
<dbReference type="Pfam" id="PF02120">
    <property type="entry name" value="Flg_hook"/>
    <property type="match status" value="1"/>
</dbReference>
<accession>A0A2S9T7A1</accession>
<protein>
    <submittedName>
        <fullName evidence="2">Flagellar hook-length control protein FliK</fullName>
    </submittedName>
</protein>